<sequence>MSMCVKYDTETRNDIQSAEELIYHFFDITLDVQCDHDQKYERYPPARRILLHFFIAARCSFRNELNCWCTHHLMKYSSANHRWYAPPDETSKCEPPVVRVASWVISVRTIGGTRRLMGHISTNHRWYSPPDGTSKCEPPVVRSPQGSYQYEPSVVRAA</sequence>
<organism evidence="1 2">
    <name type="scientific">Araneus ventricosus</name>
    <name type="common">Orbweaver spider</name>
    <name type="synonym">Epeira ventricosa</name>
    <dbReference type="NCBI Taxonomy" id="182803"/>
    <lineage>
        <taxon>Eukaryota</taxon>
        <taxon>Metazoa</taxon>
        <taxon>Ecdysozoa</taxon>
        <taxon>Arthropoda</taxon>
        <taxon>Chelicerata</taxon>
        <taxon>Arachnida</taxon>
        <taxon>Araneae</taxon>
        <taxon>Araneomorphae</taxon>
        <taxon>Entelegynae</taxon>
        <taxon>Araneoidea</taxon>
        <taxon>Araneidae</taxon>
        <taxon>Araneus</taxon>
    </lineage>
</organism>
<keyword evidence="2" id="KW-1185">Reference proteome</keyword>
<gene>
    <name evidence="1" type="ORF">AVEN_233835_1</name>
</gene>
<proteinExistence type="predicted"/>
<name>A0A4Y2H3U3_ARAVE</name>
<evidence type="ECO:0000313" key="2">
    <source>
        <dbReference type="Proteomes" id="UP000499080"/>
    </source>
</evidence>
<dbReference type="Proteomes" id="UP000499080">
    <property type="component" value="Unassembled WGS sequence"/>
</dbReference>
<evidence type="ECO:0000313" key="1">
    <source>
        <dbReference type="EMBL" id="GBM60770.1"/>
    </source>
</evidence>
<protein>
    <submittedName>
        <fullName evidence="1">Uncharacterized protein</fullName>
    </submittedName>
</protein>
<dbReference type="EMBL" id="BGPR01001737">
    <property type="protein sequence ID" value="GBM60770.1"/>
    <property type="molecule type" value="Genomic_DNA"/>
</dbReference>
<accession>A0A4Y2H3U3</accession>
<comment type="caution">
    <text evidence="1">The sequence shown here is derived from an EMBL/GenBank/DDBJ whole genome shotgun (WGS) entry which is preliminary data.</text>
</comment>
<dbReference type="AlphaFoldDB" id="A0A4Y2H3U3"/>
<reference evidence="1 2" key="1">
    <citation type="journal article" date="2019" name="Sci. Rep.">
        <title>Orb-weaving spider Araneus ventricosus genome elucidates the spidroin gene catalogue.</title>
        <authorList>
            <person name="Kono N."/>
            <person name="Nakamura H."/>
            <person name="Ohtoshi R."/>
            <person name="Moran D.A.P."/>
            <person name="Shinohara A."/>
            <person name="Yoshida Y."/>
            <person name="Fujiwara M."/>
            <person name="Mori M."/>
            <person name="Tomita M."/>
            <person name="Arakawa K."/>
        </authorList>
    </citation>
    <scope>NUCLEOTIDE SEQUENCE [LARGE SCALE GENOMIC DNA]</scope>
</reference>